<keyword evidence="3" id="KW-1185">Reference proteome</keyword>
<feature type="transmembrane region" description="Helical" evidence="1">
    <location>
        <begin position="15"/>
        <end position="41"/>
    </location>
</feature>
<reference evidence="2 3" key="1">
    <citation type="submission" date="2016-07" db="EMBL/GenBank/DDBJ databases">
        <title>Pervasive Adenine N6-methylation of Active Genes in Fungi.</title>
        <authorList>
            <consortium name="DOE Joint Genome Institute"/>
            <person name="Mondo S.J."/>
            <person name="Dannebaum R.O."/>
            <person name="Kuo R.C."/>
            <person name="Labutti K."/>
            <person name="Haridas S."/>
            <person name="Kuo A."/>
            <person name="Salamov A."/>
            <person name="Ahrendt S.R."/>
            <person name="Lipzen A."/>
            <person name="Sullivan W."/>
            <person name="Andreopoulos W.B."/>
            <person name="Clum A."/>
            <person name="Lindquist E."/>
            <person name="Daum C."/>
            <person name="Ramamoorthy G.K."/>
            <person name="Gryganskyi A."/>
            <person name="Culley D."/>
            <person name="Magnuson J.K."/>
            <person name="James T.Y."/>
            <person name="O'Malley M.A."/>
            <person name="Stajich J.E."/>
            <person name="Spatafora J.W."/>
            <person name="Visel A."/>
            <person name="Grigoriev I.V."/>
        </authorList>
    </citation>
    <scope>NUCLEOTIDE SEQUENCE [LARGE SCALE GENOMIC DNA]</scope>
    <source>
        <strain evidence="2 3">JEL800</strain>
    </source>
</reference>
<comment type="caution">
    <text evidence="2">The sequence shown here is derived from an EMBL/GenBank/DDBJ whole genome shotgun (WGS) entry which is preliminary data.</text>
</comment>
<sequence length="351" mass="38700">MMSAQWSHKPDEVAVIIYAVSAVLFGAALLCILIFIAKVSWFDNEPFWTRVNVILVISSASGAVYCALYTTMVAGNHDTQVYHTPYIAASLCLAFMEYSYIAFSYSRSQPILNQIAPHHLRTISRLIAATPAILVFQTGTAVLHTVTPPTITNPTDIIAQVAPWLYFFALLITASTITIFDTILLLCFIRYLNYARDQLESDPIQTLQFQIIAAHGMMGCFTLYIAISIFSLAAVLGMNNMYTNLLQSMCATLMGIANANMAILKIRMWVERNNGKKDTIRLSASCLKEKARAALSELDSQTEMKQSKFGIGSSDTGSPLNENVMFASLAVTSKNVRKSHDTALSMNSMNP</sequence>
<keyword evidence="1" id="KW-0812">Transmembrane</keyword>
<feature type="transmembrane region" description="Helical" evidence="1">
    <location>
        <begin position="209"/>
        <end position="233"/>
    </location>
</feature>
<gene>
    <name evidence="2" type="ORF">BCR33DRAFT_855644</name>
</gene>
<feature type="transmembrane region" description="Helical" evidence="1">
    <location>
        <begin position="126"/>
        <end position="144"/>
    </location>
</feature>
<evidence type="ECO:0000313" key="3">
    <source>
        <dbReference type="Proteomes" id="UP000193642"/>
    </source>
</evidence>
<organism evidence="2 3">
    <name type="scientific">Rhizoclosmatium globosum</name>
    <dbReference type="NCBI Taxonomy" id="329046"/>
    <lineage>
        <taxon>Eukaryota</taxon>
        <taxon>Fungi</taxon>
        <taxon>Fungi incertae sedis</taxon>
        <taxon>Chytridiomycota</taxon>
        <taxon>Chytridiomycota incertae sedis</taxon>
        <taxon>Chytridiomycetes</taxon>
        <taxon>Chytridiales</taxon>
        <taxon>Chytriomycetaceae</taxon>
        <taxon>Rhizoclosmatium</taxon>
    </lineage>
</organism>
<feature type="transmembrane region" description="Helical" evidence="1">
    <location>
        <begin position="86"/>
        <end position="105"/>
    </location>
</feature>
<feature type="transmembrane region" description="Helical" evidence="1">
    <location>
        <begin position="245"/>
        <end position="264"/>
    </location>
</feature>
<dbReference type="Proteomes" id="UP000193642">
    <property type="component" value="Unassembled WGS sequence"/>
</dbReference>
<proteinExistence type="predicted"/>
<keyword evidence="1" id="KW-1133">Transmembrane helix</keyword>
<name>A0A1Y2BK61_9FUNG</name>
<evidence type="ECO:0000313" key="2">
    <source>
        <dbReference type="EMBL" id="ORY35156.1"/>
    </source>
</evidence>
<dbReference type="EMBL" id="MCGO01000060">
    <property type="protein sequence ID" value="ORY35156.1"/>
    <property type="molecule type" value="Genomic_DNA"/>
</dbReference>
<feature type="transmembrane region" description="Helical" evidence="1">
    <location>
        <begin position="53"/>
        <end position="74"/>
    </location>
</feature>
<protein>
    <submittedName>
        <fullName evidence="2">Uncharacterized protein</fullName>
    </submittedName>
</protein>
<feature type="transmembrane region" description="Helical" evidence="1">
    <location>
        <begin position="164"/>
        <end position="189"/>
    </location>
</feature>
<keyword evidence="1" id="KW-0472">Membrane</keyword>
<dbReference type="AlphaFoldDB" id="A0A1Y2BK61"/>
<accession>A0A1Y2BK61</accession>
<evidence type="ECO:0000256" key="1">
    <source>
        <dbReference type="SAM" id="Phobius"/>
    </source>
</evidence>